<dbReference type="AlphaFoldDB" id="A0A5J4VRW5"/>
<organism evidence="2 3">
    <name type="scientific">Streblomastix strix</name>
    <dbReference type="NCBI Taxonomy" id="222440"/>
    <lineage>
        <taxon>Eukaryota</taxon>
        <taxon>Metamonada</taxon>
        <taxon>Preaxostyla</taxon>
        <taxon>Oxymonadida</taxon>
        <taxon>Streblomastigidae</taxon>
        <taxon>Streblomastix</taxon>
    </lineage>
</organism>
<name>A0A5J4VRW5_9EUKA</name>
<evidence type="ECO:0000256" key="1">
    <source>
        <dbReference type="SAM" id="Coils"/>
    </source>
</evidence>
<evidence type="ECO:0000313" key="3">
    <source>
        <dbReference type="Proteomes" id="UP000324800"/>
    </source>
</evidence>
<dbReference type="EMBL" id="SNRW01005448">
    <property type="protein sequence ID" value="KAA6385053.1"/>
    <property type="molecule type" value="Genomic_DNA"/>
</dbReference>
<protein>
    <submittedName>
        <fullName evidence="2">Uncharacterized protein</fullName>
    </submittedName>
</protein>
<dbReference type="Proteomes" id="UP000324800">
    <property type="component" value="Unassembled WGS sequence"/>
</dbReference>
<dbReference type="OrthoDB" id="195736at2759"/>
<sequence length="384" mass="43077">MSPDKNTQIAALKGILDIVINDLHSFESLFVNNVIDDLNRIIANGEGEEVFALSTTILHVLGVRCQVMDAAVCAREATESLIQIIHSENKQQSKAGSKALCDLVEANYVIQNSLLTTGFAQVVLRTLILGTQEQGKDSSSSQQSSSDKLIPTFIKAGLLNVILKLTEQSQELESLADEKTEYEMEISQLREQGIYPIEIINKDPQHIEITALDLVQRRINIKKANPCTITLSQILESGIWSIEVLFQKTQGRSGIGVVRDLYNIPAGAIPTEEPHNKFIALFGGKRQEFSLYYRQVVIQGNAKFTDGQILRLEYDSESGRLFYFIDDVQQPVSFAGINKNQKLRFIIYMYYEESSCLIRSLKKIAVRTSNDNDADGKLVLWREL</sequence>
<evidence type="ECO:0000313" key="2">
    <source>
        <dbReference type="EMBL" id="KAA6385053.1"/>
    </source>
</evidence>
<accession>A0A5J4VRW5</accession>
<gene>
    <name evidence="2" type="ORF">EZS28_019421</name>
</gene>
<reference evidence="2 3" key="1">
    <citation type="submission" date="2019-03" db="EMBL/GenBank/DDBJ databases">
        <title>Single cell metagenomics reveals metabolic interactions within the superorganism composed of flagellate Streblomastix strix and complex community of Bacteroidetes bacteria on its surface.</title>
        <authorList>
            <person name="Treitli S.C."/>
            <person name="Kolisko M."/>
            <person name="Husnik F."/>
            <person name="Keeling P."/>
            <person name="Hampl V."/>
        </authorList>
    </citation>
    <scope>NUCLEOTIDE SEQUENCE [LARGE SCALE GENOMIC DNA]</scope>
    <source>
        <strain evidence="2">ST1C</strain>
    </source>
</reference>
<proteinExistence type="predicted"/>
<dbReference type="InterPro" id="IPR016024">
    <property type="entry name" value="ARM-type_fold"/>
</dbReference>
<keyword evidence="1" id="KW-0175">Coiled coil</keyword>
<comment type="caution">
    <text evidence="2">The sequence shown here is derived from an EMBL/GenBank/DDBJ whole genome shotgun (WGS) entry which is preliminary data.</text>
</comment>
<dbReference type="SUPFAM" id="SSF48371">
    <property type="entry name" value="ARM repeat"/>
    <property type="match status" value="1"/>
</dbReference>
<feature type="coiled-coil region" evidence="1">
    <location>
        <begin position="165"/>
        <end position="192"/>
    </location>
</feature>